<accession>A0AAW9DPJ9</accession>
<dbReference type="Proteomes" id="UP001279553">
    <property type="component" value="Unassembled WGS sequence"/>
</dbReference>
<organism evidence="1 2">
    <name type="scientific">Acidiphilium acidophilum</name>
    <name type="common">Thiobacillus acidophilus</name>
    <dbReference type="NCBI Taxonomy" id="76588"/>
    <lineage>
        <taxon>Bacteria</taxon>
        <taxon>Pseudomonadati</taxon>
        <taxon>Pseudomonadota</taxon>
        <taxon>Alphaproteobacteria</taxon>
        <taxon>Acetobacterales</taxon>
        <taxon>Acidocellaceae</taxon>
        <taxon>Acidiphilium</taxon>
    </lineage>
</organism>
<dbReference type="AlphaFoldDB" id="A0AAW9DPJ9"/>
<sequence>MRVASVGGMAGEAGWTWLDDALVVPEPFGVLDQAGALCRGVMPTRLPDPDEIPVIADAVIPIASGSSVPLGVFLGAQLGAAMLGGAGLIGAALTAPQLDAMAMLGLLGRYTPISGPVRVTRVGMAPVDRGLSRLVRPAIDTLRFCAEPFEAVKAVAILTPPGLARFDRSNDAGLRVWLRARGVAVLDLDRMLLDHHPLGLLDLIALLAACRIVLIDDARQASLLGFCDPGAVVIELGVEGWAQPEIAEAIRLFALARRTVLTPAPRYPVKSPLPIGASRMMSIEVDIGALDAALAGLLTLVNA</sequence>
<evidence type="ECO:0000313" key="1">
    <source>
        <dbReference type="EMBL" id="MDX5930660.1"/>
    </source>
</evidence>
<proteinExistence type="predicted"/>
<name>A0AAW9DPJ9_ACIAO</name>
<dbReference type="RefSeq" id="WP_319613593.1">
    <property type="nucleotide sequence ID" value="NZ_JAWXYB010000018.1"/>
</dbReference>
<comment type="caution">
    <text evidence="1">The sequence shown here is derived from an EMBL/GenBank/DDBJ whole genome shotgun (WGS) entry which is preliminary data.</text>
</comment>
<dbReference type="EMBL" id="JAWXYB010000018">
    <property type="protein sequence ID" value="MDX5930660.1"/>
    <property type="molecule type" value="Genomic_DNA"/>
</dbReference>
<keyword evidence="2" id="KW-1185">Reference proteome</keyword>
<gene>
    <name evidence="1" type="ORF">SIL87_07780</name>
</gene>
<reference evidence="1 2" key="1">
    <citation type="submission" date="2023-11" db="EMBL/GenBank/DDBJ databases">
        <title>MicrobeMod: A computational toolkit for identifying prokaryotic methylation and restriction-modification with nanopore sequencing.</title>
        <authorList>
            <person name="Crits-Christoph A."/>
            <person name="Kang S.C."/>
            <person name="Lee H."/>
            <person name="Ostrov N."/>
        </authorList>
    </citation>
    <scope>NUCLEOTIDE SEQUENCE [LARGE SCALE GENOMIC DNA]</scope>
    <source>
        <strain evidence="1 2">DSMZ 700</strain>
    </source>
</reference>
<evidence type="ECO:0000313" key="2">
    <source>
        <dbReference type="Proteomes" id="UP001279553"/>
    </source>
</evidence>
<protein>
    <submittedName>
        <fullName evidence="1">Uncharacterized protein</fullName>
    </submittedName>
</protein>